<dbReference type="Pfam" id="PF08238">
    <property type="entry name" value="Sel1"/>
    <property type="match status" value="16"/>
</dbReference>
<dbReference type="SMART" id="SM00671">
    <property type="entry name" value="SEL1"/>
    <property type="match status" value="19"/>
</dbReference>
<dbReference type="Proteomes" id="UP000818323">
    <property type="component" value="Unassembled WGS sequence"/>
</dbReference>
<feature type="chain" id="PRO_5045774664" description="Sel1 repeat family protein" evidence="1">
    <location>
        <begin position="32"/>
        <end position="981"/>
    </location>
</feature>
<dbReference type="EMBL" id="JAAAXJ010000005">
    <property type="protein sequence ID" value="NBJ25194.1"/>
    <property type="molecule type" value="Genomic_DNA"/>
</dbReference>
<evidence type="ECO:0000256" key="1">
    <source>
        <dbReference type="SAM" id="SignalP"/>
    </source>
</evidence>
<dbReference type="Gene3D" id="1.25.40.10">
    <property type="entry name" value="Tetratricopeptide repeat domain"/>
    <property type="match status" value="7"/>
</dbReference>
<evidence type="ECO:0000313" key="3">
    <source>
        <dbReference type="Proteomes" id="UP000818323"/>
    </source>
</evidence>
<dbReference type="PANTHER" id="PTHR11102:SF160">
    <property type="entry name" value="ERAD-ASSOCIATED E3 UBIQUITIN-PROTEIN LIGASE COMPONENT HRD3"/>
    <property type="match status" value="1"/>
</dbReference>
<keyword evidence="3" id="KW-1185">Reference proteome</keyword>
<proteinExistence type="predicted"/>
<organism evidence="2 3">
    <name type="scientific">Microvirga arsenatis</name>
    <dbReference type="NCBI Taxonomy" id="2692265"/>
    <lineage>
        <taxon>Bacteria</taxon>
        <taxon>Pseudomonadati</taxon>
        <taxon>Pseudomonadota</taxon>
        <taxon>Alphaproteobacteria</taxon>
        <taxon>Hyphomicrobiales</taxon>
        <taxon>Methylobacteriaceae</taxon>
        <taxon>Microvirga</taxon>
    </lineage>
</organism>
<keyword evidence="1" id="KW-0732">Signal</keyword>
<name>A0ABW9YXT3_9HYPH</name>
<dbReference type="InterPro" id="IPR006597">
    <property type="entry name" value="Sel1-like"/>
</dbReference>
<gene>
    <name evidence="2" type="ORF">GR303_12620</name>
</gene>
<dbReference type="SUPFAM" id="SSF81901">
    <property type="entry name" value="HCP-like"/>
    <property type="match status" value="5"/>
</dbReference>
<protein>
    <recommendedName>
        <fullName evidence="4">Sel1 repeat family protein</fullName>
    </recommendedName>
</protein>
<comment type="caution">
    <text evidence="2">The sequence shown here is derived from an EMBL/GenBank/DDBJ whole genome shotgun (WGS) entry which is preliminary data.</text>
</comment>
<feature type="signal peptide" evidence="1">
    <location>
        <begin position="1"/>
        <end position="31"/>
    </location>
</feature>
<dbReference type="RefSeq" id="WP_161725754.1">
    <property type="nucleotide sequence ID" value="NZ_JAAAXI010000024.1"/>
</dbReference>
<accession>A0ABW9YXT3</accession>
<dbReference type="InterPro" id="IPR050767">
    <property type="entry name" value="Sel1_AlgK"/>
</dbReference>
<evidence type="ECO:0000313" key="2">
    <source>
        <dbReference type="EMBL" id="NBJ25194.1"/>
    </source>
</evidence>
<sequence length="981" mass="104767">MFLGALMVGSNMRLTGAVAAFALLILSSAFAQDADTDSRNRFRAAAEQMEKLQQRNDPAALIERAQLLQSGLPVSEINPLRVPKVDEAERLYEQALGVPGAHWPSAALRRAKLLLARDKDQASQERAAELLRRAAAMQNHEAAFVLAGLMEEGIAGRRDMEGAKNLYQIALRSEHGPAGLALARLETDPAKAAVFATQGLRILFQEARQGSAEAARTLADHYRSTGDGPERLSAAVEWYQRAIDLGDGEAALRLGRLRLDPKSPLRQPQEARIAFEKAAQRGSIEAAMILSEDPYNGAALGVPGAAADLWLNRAIETKAPRALVLAAEIRSQFGSEGREAAKNLLLEALQRVDDDVTALVALGRHARDGILIHRDVPLALRLFDRAARTDNLTASYEFGRTALAYLDQATEDMRKSAVAHLRHAAERGHVKAAVSMGDALLRGHGVPESQAEAMRWYQKAAESGSSAAYIRLGDLYASRSSGAEASRALEWYRKAAEANSAIGMVRLGKMFNEGRGVPQDQALAATWFSRAAAAGSGAAMVELSALYSRAGGPGHFNLAKDALEKAIRAGDLRAPVALAKLYLVRGEYQLAEATLKKPAEAGNAEAALQLGELYLMNQPGPEQHNAARRWLALAEKALAGDDEQAARIALNYLKLPDGGSIEHGASVLEGLIRKNNAPAMSLLATALLNGMGVKPDPARAEALLRRAIQLGDDGARFILAKAYRDGVGLARDPSRAIALYREIYNEEPGDTKVQLALGDAYARGEGVAQDRTLAAEFYAQAARQGDPEGQVRLGLAYLHGGGVARDGRLSEQWLSQAGEAGLIEAKVQLGSAKLSGLTSTVDAEGAFASHLRAAEAGSAPAMIEVARALTRGMGTQADPALAKTWLERAANLGSPDAMFELFRLSDIGAKPNPREAERWLLQAAQGGHAGAMYRLGLRYEQSGSDQDKIAAREWLEKAARAGHAQAAKMLEKQAASAAGPG</sequence>
<evidence type="ECO:0008006" key="4">
    <source>
        <dbReference type="Google" id="ProtNLM"/>
    </source>
</evidence>
<dbReference type="InterPro" id="IPR011990">
    <property type="entry name" value="TPR-like_helical_dom_sf"/>
</dbReference>
<dbReference type="PANTHER" id="PTHR11102">
    <property type="entry name" value="SEL-1-LIKE PROTEIN"/>
    <property type="match status" value="1"/>
</dbReference>
<reference evidence="2 3" key="1">
    <citation type="submission" date="2020-01" db="EMBL/GenBank/DDBJ databases">
        <title>Microvirga sp. nov., an arsenate reduction bacterium isolated from Tibet hotspring sediments.</title>
        <authorList>
            <person name="Yuan C.-G."/>
        </authorList>
    </citation>
    <scope>NUCLEOTIDE SEQUENCE [LARGE SCALE GENOMIC DNA]</scope>
    <source>
        <strain evidence="2 3">SYSU G3D203</strain>
    </source>
</reference>